<keyword evidence="1" id="KW-0175">Coiled coil</keyword>
<dbReference type="AlphaFoldDB" id="A0A0M4EXW4"/>
<dbReference type="InterPro" id="IPR019327">
    <property type="entry name" value="WKF"/>
</dbReference>
<evidence type="ECO:0000256" key="2">
    <source>
        <dbReference type="SAM" id="MobiDB-lite"/>
    </source>
</evidence>
<organism evidence="4 5">
    <name type="scientific">Drosophila busckii</name>
    <name type="common">Fruit fly</name>
    <dbReference type="NCBI Taxonomy" id="30019"/>
    <lineage>
        <taxon>Eukaryota</taxon>
        <taxon>Metazoa</taxon>
        <taxon>Ecdysozoa</taxon>
        <taxon>Arthropoda</taxon>
        <taxon>Hexapoda</taxon>
        <taxon>Insecta</taxon>
        <taxon>Pterygota</taxon>
        <taxon>Neoptera</taxon>
        <taxon>Endopterygota</taxon>
        <taxon>Diptera</taxon>
        <taxon>Brachycera</taxon>
        <taxon>Muscomorpha</taxon>
        <taxon>Ephydroidea</taxon>
        <taxon>Drosophilidae</taxon>
        <taxon>Drosophila</taxon>
    </lineage>
</organism>
<feature type="compositionally biased region" description="Basic and acidic residues" evidence="2">
    <location>
        <begin position="71"/>
        <end position="82"/>
    </location>
</feature>
<evidence type="ECO:0000313" key="4">
    <source>
        <dbReference type="EMBL" id="ALC42907.1"/>
    </source>
</evidence>
<feature type="region of interest" description="Disordered" evidence="2">
    <location>
        <begin position="1"/>
        <end position="141"/>
    </location>
</feature>
<feature type="compositionally biased region" description="Basic and acidic residues" evidence="2">
    <location>
        <begin position="1"/>
        <end position="10"/>
    </location>
</feature>
<feature type="compositionally biased region" description="Basic residues" evidence="2">
    <location>
        <begin position="113"/>
        <end position="122"/>
    </location>
</feature>
<gene>
    <name evidence="4" type="ORF">Dbus_chr3Lg73</name>
</gene>
<dbReference type="STRING" id="30019.A0A0M4EXW4"/>
<evidence type="ECO:0000259" key="3">
    <source>
        <dbReference type="Pfam" id="PF10180"/>
    </source>
</evidence>
<keyword evidence="5" id="KW-1185">Reference proteome</keyword>
<dbReference type="OrthoDB" id="10261563at2759"/>
<sequence length="240" mass="27687">MARTEQDSKKEKRKAKKRKHEVPPVGSGSDDETVADKSLIVEERPQQESEAEDLPQPKVKASKRKQLADGADIKEKRKKDENNAAEPSDDLPTADQLKEAAMPENLNAVVTVRQKKKQKHLKRLEAQKDQSADKEAKRNEEYLRKWRDSRQDWKFEKLRQISIQQTAFDEKKLNDDVWTIALEYLAGSKGAGKETMIKLAEDAIQKLDKECEELSEEVERQAVVDSTRYQRARQLLQSFD</sequence>
<dbReference type="Proteomes" id="UP000494163">
    <property type="component" value="Chromosome 3L"/>
</dbReference>
<protein>
    <submittedName>
        <fullName evidence="4">CG15877</fullName>
    </submittedName>
</protein>
<feature type="domain" description="WKF" evidence="3">
    <location>
        <begin position="141"/>
        <end position="202"/>
    </location>
</feature>
<evidence type="ECO:0000256" key="1">
    <source>
        <dbReference type="SAM" id="Coils"/>
    </source>
</evidence>
<feature type="coiled-coil region" evidence="1">
    <location>
        <begin position="197"/>
        <end position="224"/>
    </location>
</feature>
<proteinExistence type="predicted"/>
<feature type="compositionally biased region" description="Basic and acidic residues" evidence="2">
    <location>
        <begin position="123"/>
        <end position="141"/>
    </location>
</feature>
<dbReference type="OMA" id="CWAENRS"/>
<name>A0A0M4EXW4_DROBS</name>
<dbReference type="Pfam" id="PF10180">
    <property type="entry name" value="WKF"/>
    <property type="match status" value="1"/>
</dbReference>
<dbReference type="EMBL" id="CP012525">
    <property type="protein sequence ID" value="ALC42907.1"/>
    <property type="molecule type" value="Genomic_DNA"/>
</dbReference>
<feature type="compositionally biased region" description="Basic residues" evidence="2">
    <location>
        <begin position="11"/>
        <end position="20"/>
    </location>
</feature>
<accession>A0A0M4EXW4</accession>
<reference evidence="4 5" key="1">
    <citation type="submission" date="2015-08" db="EMBL/GenBank/DDBJ databases">
        <title>Ancestral chromatin configuration constrains chromatin evolution on differentiating sex chromosomes in Drosophila.</title>
        <authorList>
            <person name="Zhou Q."/>
            <person name="Bachtrog D."/>
        </authorList>
    </citation>
    <scope>NUCLEOTIDE SEQUENCE [LARGE SCALE GENOMIC DNA]</scope>
    <source>
        <tissue evidence="4">Whole larvae</tissue>
    </source>
</reference>
<evidence type="ECO:0000313" key="5">
    <source>
        <dbReference type="Proteomes" id="UP000494163"/>
    </source>
</evidence>
<dbReference type="PANTHER" id="PTHR22306">
    <property type="entry name" value="CHROMOSOME 7 OPEN READING FRAME 50"/>
    <property type="match status" value="1"/>
</dbReference>
<dbReference type="PANTHER" id="PTHR22306:SF2">
    <property type="entry name" value="CHROMOSOME 7 OPEN READING FRAME 50"/>
    <property type="match status" value="1"/>
</dbReference>